<dbReference type="GO" id="GO:0000055">
    <property type="term" value="P:ribosomal large subunit export from nucleus"/>
    <property type="evidence" value="ECO:0007669"/>
    <property type="project" value="InterPro"/>
</dbReference>
<name>A0A9W8IWN5_9FUNG</name>
<keyword evidence="6" id="KW-0906">Nuclear pore complex</keyword>
<dbReference type="PANTHER" id="PTHR13257:SF0">
    <property type="entry name" value="NUCLEAR PORE COMPLEX PROTEIN NUP88"/>
    <property type="match status" value="1"/>
</dbReference>
<dbReference type="GO" id="GO:0006606">
    <property type="term" value="P:protein import into nucleus"/>
    <property type="evidence" value="ECO:0007669"/>
    <property type="project" value="TreeGrafter"/>
</dbReference>
<evidence type="ECO:0000256" key="3">
    <source>
        <dbReference type="ARBA" id="ARBA00022816"/>
    </source>
</evidence>
<evidence type="ECO:0008006" key="12">
    <source>
        <dbReference type="Google" id="ProtNLM"/>
    </source>
</evidence>
<keyword evidence="11" id="KW-1185">Reference proteome</keyword>
<evidence type="ECO:0000256" key="8">
    <source>
        <dbReference type="SAM" id="Coils"/>
    </source>
</evidence>
<evidence type="ECO:0000256" key="4">
    <source>
        <dbReference type="ARBA" id="ARBA00022927"/>
    </source>
</evidence>
<keyword evidence="3" id="KW-0509">mRNA transport</keyword>
<dbReference type="InterPro" id="IPR037700">
    <property type="entry name" value="NUP88/NUP82"/>
</dbReference>
<comment type="caution">
    <text evidence="10">The sequence shown here is derived from an EMBL/GenBank/DDBJ whole genome shotgun (WGS) entry which is preliminary data.</text>
</comment>
<evidence type="ECO:0000313" key="10">
    <source>
        <dbReference type="EMBL" id="KAJ2868445.1"/>
    </source>
</evidence>
<evidence type="ECO:0000256" key="5">
    <source>
        <dbReference type="ARBA" id="ARBA00023010"/>
    </source>
</evidence>
<dbReference type="PANTHER" id="PTHR13257">
    <property type="entry name" value="NUCLEOPORIN NUP84-RELATED"/>
    <property type="match status" value="1"/>
</dbReference>
<sequence length="953" mass="102880">MDTDEWLQILAQHPIFDEQSKLHGDGSGSGPVGSKSRHAYSRERAVVRGTDLFVAVGAEVRWINLKACKDAYVRFESKRVGLKSEPAKVRSPTRHMTSKHEAVKLVPWCKLACEALSFDVLKLACNDTGKLLVAVGLHQVAVVVLPAPGAVGKALGTASGGAFNLARHEALEDDDEDMNQGVWVDCRSMLVGATPGASPGSTKGKKDSRRRSSSVGISSAADWLMRSRVVDVAWHPLSTNGSHLLVLHASGIVRMFDVSESANVPEQTVSLFGSSATGAVFAASQAVSLCLGSPVSVGWSRATVYVLTNSGELYSLCPMLPRRCCLDREWVSRLLEAAELDVREWQAEEYETGESIFTPPELVDARAAAKWLAQTLDLDKPKGFATSDDRMFLTLPDHLSDPAVVQGPYLLQPEPTPMSPSGYDSDGNDGSDDAQHAGDYTTGGGKCDPDDASDVLYVESRSGVGLIAISFCDGHVEVFADLEPVIGRWIESSQGVHTRDLPVLATLASVDLAVQPLTDGAKRVSRRRLAGSVTLMADMSSPTVFYASHSHGVHRVDMGKWTKLLDEAIGEPNDAVRSAALEQLLFALDGRRHSTAAAGDGRGALARSCVLCIVHTKPCASKPALPVAGAVVVNDVYLSPTLLALVAPCQLVSVSLPLFSDADDDNDRANEAADGIKDDEDGAGNGEHSDVGGQPSHPRRINLLLGAKDVVYVPRLPKGGYEVPEILNTIGAAAVQQPRYVLGAAGRSSEAEGYTEEKLELLGEVVGHLRGQLAAVASAHSDMRTHLDLQVQEHRRQHDKLTAISNGFSQHFEQMKVSQQRMNALRDNGQRLALRVDHILRQLTSHYQPDMTPSEREFAREVREMDFHVNGAGGYGYRIEWLEEKVKGMLAAADAKKASKNAQSSPTQKLSPAALDKIKQELEQKNNGIQDTNERILDLQERLDDLGIDDNSQ</sequence>
<organism evidence="10 11">
    <name type="scientific">Coemansia aciculifera</name>
    <dbReference type="NCBI Taxonomy" id="417176"/>
    <lineage>
        <taxon>Eukaryota</taxon>
        <taxon>Fungi</taxon>
        <taxon>Fungi incertae sedis</taxon>
        <taxon>Zoopagomycota</taxon>
        <taxon>Kickxellomycotina</taxon>
        <taxon>Kickxellomycetes</taxon>
        <taxon>Kickxellales</taxon>
        <taxon>Kickxellaceae</taxon>
        <taxon>Coemansia</taxon>
    </lineage>
</organism>
<keyword evidence="4" id="KW-0653">Protein transport</keyword>
<evidence type="ECO:0000313" key="11">
    <source>
        <dbReference type="Proteomes" id="UP001140074"/>
    </source>
</evidence>
<proteinExistence type="predicted"/>
<feature type="compositionally biased region" description="Basic and acidic residues" evidence="9">
    <location>
        <begin position="667"/>
        <end position="676"/>
    </location>
</feature>
<feature type="region of interest" description="Disordered" evidence="9">
    <location>
        <begin position="410"/>
        <end position="446"/>
    </location>
</feature>
<feature type="region of interest" description="Disordered" evidence="9">
    <location>
        <begin position="193"/>
        <end position="213"/>
    </location>
</feature>
<evidence type="ECO:0000256" key="6">
    <source>
        <dbReference type="ARBA" id="ARBA00023132"/>
    </source>
</evidence>
<dbReference type="Proteomes" id="UP001140074">
    <property type="component" value="Unassembled WGS sequence"/>
</dbReference>
<evidence type="ECO:0000256" key="2">
    <source>
        <dbReference type="ARBA" id="ARBA00022448"/>
    </source>
</evidence>
<keyword evidence="7" id="KW-0539">Nucleus</keyword>
<dbReference type="EMBL" id="JANBUY010000003">
    <property type="protein sequence ID" value="KAJ2868445.1"/>
    <property type="molecule type" value="Genomic_DNA"/>
</dbReference>
<dbReference type="GO" id="GO:0000056">
    <property type="term" value="P:ribosomal small subunit export from nucleus"/>
    <property type="evidence" value="ECO:0007669"/>
    <property type="project" value="InterPro"/>
</dbReference>
<dbReference type="GO" id="GO:0005643">
    <property type="term" value="C:nuclear pore"/>
    <property type="evidence" value="ECO:0007669"/>
    <property type="project" value="UniProtKB-SubCell"/>
</dbReference>
<accession>A0A9W8IWN5</accession>
<evidence type="ECO:0000256" key="9">
    <source>
        <dbReference type="SAM" id="MobiDB-lite"/>
    </source>
</evidence>
<evidence type="ECO:0000256" key="1">
    <source>
        <dbReference type="ARBA" id="ARBA00004567"/>
    </source>
</evidence>
<keyword evidence="8" id="KW-0175">Coiled coil</keyword>
<evidence type="ECO:0000256" key="7">
    <source>
        <dbReference type="ARBA" id="ARBA00023242"/>
    </source>
</evidence>
<dbReference type="AlphaFoldDB" id="A0A9W8IWN5"/>
<dbReference type="GO" id="GO:0017056">
    <property type="term" value="F:structural constituent of nuclear pore"/>
    <property type="evidence" value="ECO:0007669"/>
    <property type="project" value="InterPro"/>
</dbReference>
<dbReference type="InterPro" id="IPR019321">
    <property type="entry name" value="Nucleoporin_Nup88"/>
</dbReference>
<dbReference type="GO" id="GO:0006406">
    <property type="term" value="P:mRNA export from nucleus"/>
    <property type="evidence" value="ECO:0007669"/>
    <property type="project" value="TreeGrafter"/>
</dbReference>
<feature type="coiled-coil region" evidence="8">
    <location>
        <begin position="915"/>
        <end position="949"/>
    </location>
</feature>
<gene>
    <name evidence="10" type="ORF">GGH94_000145</name>
</gene>
<dbReference type="Pfam" id="PF10168">
    <property type="entry name" value="Nup88"/>
    <property type="match status" value="1"/>
</dbReference>
<comment type="subcellular location">
    <subcellularLocation>
        <location evidence="1">Nucleus</location>
        <location evidence="1">Nuclear pore complex</location>
    </subcellularLocation>
</comment>
<protein>
    <recommendedName>
        <fullName evidence="12">Nucleoporin Nup82</fullName>
    </recommendedName>
</protein>
<keyword evidence="2" id="KW-0813">Transport</keyword>
<reference evidence="10" key="1">
    <citation type="submission" date="2022-07" db="EMBL/GenBank/DDBJ databases">
        <title>Phylogenomic reconstructions and comparative analyses of Kickxellomycotina fungi.</title>
        <authorList>
            <person name="Reynolds N.K."/>
            <person name="Stajich J.E."/>
            <person name="Barry K."/>
            <person name="Grigoriev I.V."/>
            <person name="Crous P."/>
            <person name="Smith M.E."/>
        </authorList>
    </citation>
    <scope>NUCLEOTIDE SEQUENCE</scope>
    <source>
        <strain evidence="10">RSA 476</strain>
    </source>
</reference>
<feature type="region of interest" description="Disordered" evidence="9">
    <location>
        <begin position="663"/>
        <end position="698"/>
    </location>
</feature>
<keyword evidence="5" id="KW-0811">Translocation</keyword>